<feature type="transmembrane region" description="Helical" evidence="5">
    <location>
        <begin position="59"/>
        <end position="79"/>
    </location>
</feature>
<dbReference type="Proteomes" id="UP000529637">
    <property type="component" value="Unassembled WGS sequence"/>
</dbReference>
<dbReference type="AlphaFoldDB" id="A0A7Y6NTC8"/>
<dbReference type="RefSeq" id="WP_176071837.1">
    <property type="nucleotide sequence ID" value="NZ_JABWMJ010000022.1"/>
</dbReference>
<sequence length="375" mass="38756">MFAWVGSKFDAILSTYVLGVVSTLMTALSPIALVAMTIWVTLYGWAVLRNEVPESLQVFVWKVFKIGIVLAFALQSGFYTSNVSDTANALAMGVASTFVPAGVDPTTITGPYALLDRFNDDASAQVADIMKEAGITRLDLFLAAAIFSIGSVVFLCIGLFVVTLSKLFLTFVIAVGPLFILCLAWRPTARFFDSWLSMVLNSVVLTWFAFFALGLSTYMGAAIFDAIADGGGFLGGTFNVLGEATRYCVLMILMAIICFQAPSLASALTGGAAVQQGIQMIQNAMMVSGLRSARAGTSAAGTAGGVVRAGAGLPYAAGVATGSAAAAGGRFAGSMATGAAAMARQGYTGAAAMARQGYAAARVAAYRLAALRGTA</sequence>
<dbReference type="InterPro" id="IPR007688">
    <property type="entry name" value="Conjugal_tfr_TrbL/VirB6"/>
</dbReference>
<evidence type="ECO:0000313" key="7">
    <source>
        <dbReference type="Proteomes" id="UP000529637"/>
    </source>
</evidence>
<feature type="transmembrane region" description="Helical" evidence="5">
    <location>
        <begin position="140"/>
        <end position="161"/>
    </location>
</feature>
<evidence type="ECO:0000313" key="6">
    <source>
        <dbReference type="EMBL" id="NUZ08979.1"/>
    </source>
</evidence>
<feature type="transmembrane region" description="Helical" evidence="5">
    <location>
        <begin position="167"/>
        <end position="186"/>
    </location>
</feature>
<evidence type="ECO:0000256" key="3">
    <source>
        <dbReference type="ARBA" id="ARBA00022989"/>
    </source>
</evidence>
<feature type="transmembrane region" description="Helical" evidence="5">
    <location>
        <begin position="198"/>
        <end position="224"/>
    </location>
</feature>
<dbReference type="GO" id="GO:0016020">
    <property type="term" value="C:membrane"/>
    <property type="evidence" value="ECO:0007669"/>
    <property type="project" value="UniProtKB-SubCell"/>
</dbReference>
<dbReference type="GO" id="GO:0030255">
    <property type="term" value="P:protein secretion by the type IV secretion system"/>
    <property type="evidence" value="ECO:0007669"/>
    <property type="project" value="InterPro"/>
</dbReference>
<keyword evidence="2 5" id="KW-0812">Transmembrane</keyword>
<evidence type="ECO:0000256" key="1">
    <source>
        <dbReference type="ARBA" id="ARBA00004141"/>
    </source>
</evidence>
<name>A0A7Y6NTC8_9BURK</name>
<gene>
    <name evidence="6" type="ORF">HQN59_24875</name>
</gene>
<proteinExistence type="predicted"/>
<dbReference type="EMBL" id="JABWMJ010000022">
    <property type="protein sequence ID" value="NUZ08979.1"/>
    <property type="molecule type" value="Genomic_DNA"/>
</dbReference>
<comment type="subcellular location">
    <subcellularLocation>
        <location evidence="1">Membrane</location>
        <topology evidence="1">Multi-pass membrane protein</topology>
    </subcellularLocation>
</comment>
<evidence type="ECO:0000256" key="5">
    <source>
        <dbReference type="SAM" id="Phobius"/>
    </source>
</evidence>
<evidence type="ECO:0000256" key="4">
    <source>
        <dbReference type="ARBA" id="ARBA00023136"/>
    </source>
</evidence>
<evidence type="ECO:0000256" key="2">
    <source>
        <dbReference type="ARBA" id="ARBA00022692"/>
    </source>
</evidence>
<organism evidence="6 7">
    <name type="scientific">Piscinibacter koreensis</name>
    <dbReference type="NCBI Taxonomy" id="2742824"/>
    <lineage>
        <taxon>Bacteria</taxon>
        <taxon>Pseudomonadati</taxon>
        <taxon>Pseudomonadota</taxon>
        <taxon>Betaproteobacteria</taxon>
        <taxon>Burkholderiales</taxon>
        <taxon>Sphaerotilaceae</taxon>
        <taxon>Piscinibacter</taxon>
    </lineage>
</organism>
<keyword evidence="7" id="KW-1185">Reference proteome</keyword>
<keyword evidence="4 5" id="KW-0472">Membrane</keyword>
<feature type="transmembrane region" description="Helical" evidence="5">
    <location>
        <begin position="12"/>
        <end position="39"/>
    </location>
</feature>
<reference evidence="6 7" key="1">
    <citation type="submission" date="2020-06" db="EMBL/GenBank/DDBJ databases">
        <title>Schlegella sp. ID0723 isolated from air conditioner.</title>
        <authorList>
            <person name="Kim D.Y."/>
            <person name="Kim D.-U."/>
        </authorList>
    </citation>
    <scope>NUCLEOTIDE SEQUENCE [LARGE SCALE GENOMIC DNA]</scope>
    <source>
        <strain evidence="6 7">ID0723</strain>
    </source>
</reference>
<dbReference type="Pfam" id="PF04610">
    <property type="entry name" value="TrbL"/>
    <property type="match status" value="1"/>
</dbReference>
<protein>
    <submittedName>
        <fullName evidence="6">Type IV secretion system protein</fullName>
    </submittedName>
</protein>
<accession>A0A7Y6NTC8</accession>
<keyword evidence="3 5" id="KW-1133">Transmembrane helix</keyword>
<comment type="caution">
    <text evidence="6">The sequence shown here is derived from an EMBL/GenBank/DDBJ whole genome shotgun (WGS) entry which is preliminary data.</text>
</comment>
<feature type="transmembrane region" description="Helical" evidence="5">
    <location>
        <begin position="244"/>
        <end position="265"/>
    </location>
</feature>